<reference evidence="3 4" key="1">
    <citation type="submission" date="2016-06" db="EMBL/GenBank/DDBJ databases">
        <authorList>
            <person name="Kjaerup R.B."/>
            <person name="Dalgaard T.S."/>
            <person name="Juul-Madsen H.R."/>
        </authorList>
    </citation>
    <scope>NUCLEOTIDE SEQUENCE [LARGE SCALE GENOMIC DNA]</scope>
    <source>
        <strain evidence="3 4">DSM 43818</strain>
    </source>
</reference>
<protein>
    <submittedName>
        <fullName evidence="3">Uncharacterized conserved protein YndB, AHSA1/START domain</fullName>
    </submittedName>
</protein>
<dbReference type="Pfam" id="PF08327">
    <property type="entry name" value="AHSA1"/>
    <property type="match status" value="1"/>
</dbReference>
<evidence type="ECO:0000313" key="4">
    <source>
        <dbReference type="Proteomes" id="UP000199699"/>
    </source>
</evidence>
<dbReference type="Gene3D" id="3.30.530.20">
    <property type="match status" value="1"/>
</dbReference>
<dbReference type="InterPro" id="IPR013538">
    <property type="entry name" value="ASHA1/2-like_C"/>
</dbReference>
<keyword evidence="4" id="KW-1185">Reference proteome</keyword>
<proteinExistence type="inferred from homology"/>
<dbReference type="SUPFAM" id="SSF55961">
    <property type="entry name" value="Bet v1-like"/>
    <property type="match status" value="1"/>
</dbReference>
<comment type="similarity">
    <text evidence="1">Belongs to the AHA1 family.</text>
</comment>
<evidence type="ECO:0000313" key="3">
    <source>
        <dbReference type="EMBL" id="SCL13890.1"/>
    </source>
</evidence>
<dbReference type="AlphaFoldDB" id="A0A1C6R9T8"/>
<dbReference type="OrthoDB" id="8117292at2"/>
<gene>
    <name evidence="3" type="ORF">GA0070616_0267</name>
</gene>
<evidence type="ECO:0000256" key="1">
    <source>
        <dbReference type="ARBA" id="ARBA00006817"/>
    </source>
</evidence>
<dbReference type="InterPro" id="IPR023393">
    <property type="entry name" value="START-like_dom_sf"/>
</dbReference>
<dbReference type="Proteomes" id="UP000199699">
    <property type="component" value="Unassembled WGS sequence"/>
</dbReference>
<dbReference type="RefSeq" id="WP_091075027.1">
    <property type="nucleotide sequence ID" value="NZ_FMHT01000003.1"/>
</dbReference>
<accession>A0A1C6R9T8</accession>
<organism evidence="3 4">
    <name type="scientific">Micromonospora nigra</name>
    <dbReference type="NCBI Taxonomy" id="145857"/>
    <lineage>
        <taxon>Bacteria</taxon>
        <taxon>Bacillati</taxon>
        <taxon>Actinomycetota</taxon>
        <taxon>Actinomycetes</taxon>
        <taxon>Micromonosporales</taxon>
        <taxon>Micromonosporaceae</taxon>
        <taxon>Micromonospora</taxon>
    </lineage>
</organism>
<evidence type="ECO:0000259" key="2">
    <source>
        <dbReference type="Pfam" id="PF08327"/>
    </source>
</evidence>
<feature type="domain" description="Activator of Hsp90 ATPase homologue 1/2-like C-terminal" evidence="2">
    <location>
        <begin position="25"/>
        <end position="139"/>
    </location>
</feature>
<dbReference type="STRING" id="145857.GA0070616_0267"/>
<sequence length="167" mass="18699">MIGTPSGRLFGAGDGTDLVLTRTFRAPVEDVWAGITEPERSARWFGPWEGDAAPGRTIRVQMAYEEGTPWCEMRVDVCEPPRRLALTMRDDAGTWRTELLLTPRGDRTELRFVHHLDSVDGIGEVGPGWEYYLDRLVAAHAGAAAPSFDAYYPAMKPYFEQLRAPSR</sequence>
<name>A0A1C6R9T8_9ACTN</name>
<dbReference type="EMBL" id="FMHT01000003">
    <property type="protein sequence ID" value="SCL13890.1"/>
    <property type="molecule type" value="Genomic_DNA"/>
</dbReference>
<dbReference type="CDD" id="cd08899">
    <property type="entry name" value="SRPBCC_CalC_Aha1-like_6"/>
    <property type="match status" value="1"/>
</dbReference>